<proteinExistence type="predicted"/>
<protein>
    <submittedName>
        <fullName evidence="1">Uncharacterized protein</fullName>
    </submittedName>
</protein>
<keyword evidence="2" id="KW-1185">Reference proteome</keyword>
<dbReference type="Proteomes" id="UP000799754">
    <property type="component" value="Unassembled WGS sequence"/>
</dbReference>
<gene>
    <name evidence="1" type="ORF">BU25DRAFT_443147</name>
</gene>
<evidence type="ECO:0000313" key="2">
    <source>
        <dbReference type="Proteomes" id="UP000799754"/>
    </source>
</evidence>
<reference evidence="1" key="1">
    <citation type="journal article" date="2020" name="Stud. Mycol.">
        <title>101 Dothideomycetes genomes: a test case for predicting lifestyles and emergence of pathogens.</title>
        <authorList>
            <person name="Haridas S."/>
            <person name="Albert R."/>
            <person name="Binder M."/>
            <person name="Bloem J."/>
            <person name="Labutti K."/>
            <person name="Salamov A."/>
            <person name="Andreopoulos B."/>
            <person name="Baker S."/>
            <person name="Barry K."/>
            <person name="Bills G."/>
            <person name="Bluhm B."/>
            <person name="Cannon C."/>
            <person name="Castanera R."/>
            <person name="Culley D."/>
            <person name="Daum C."/>
            <person name="Ezra D."/>
            <person name="Gonzalez J."/>
            <person name="Henrissat B."/>
            <person name="Kuo A."/>
            <person name="Liang C."/>
            <person name="Lipzen A."/>
            <person name="Lutzoni F."/>
            <person name="Magnuson J."/>
            <person name="Mondo S."/>
            <person name="Nolan M."/>
            <person name="Ohm R."/>
            <person name="Pangilinan J."/>
            <person name="Park H.-J."/>
            <person name="Ramirez L."/>
            <person name="Alfaro M."/>
            <person name="Sun H."/>
            <person name="Tritt A."/>
            <person name="Yoshinaga Y."/>
            <person name="Zwiers L.-H."/>
            <person name="Turgeon B."/>
            <person name="Goodwin S."/>
            <person name="Spatafora J."/>
            <person name="Crous P."/>
            <person name="Grigoriev I."/>
        </authorList>
    </citation>
    <scope>NUCLEOTIDE SEQUENCE</scope>
    <source>
        <strain evidence="1">CBS 525.71</strain>
    </source>
</reference>
<evidence type="ECO:0000313" key="1">
    <source>
        <dbReference type="EMBL" id="KAF2622485.1"/>
    </source>
</evidence>
<accession>A0ACB6RKN4</accession>
<sequence length="247" mass="26915">MIARPVLASASPLASLDGFPSLAQFIASDPDHTSLVFRRLDRLAARNLLYIQSELVELETLRDHKGEALLFESTLATPKAPPVRTFESFMNTSTRPADDTYQRDSIFGGHSAKLYSTNEDLVLLRVFEHSDRLTAFPEDRMPIFFMSGRSSNDMAYASQRGIARFVTIVSIILSVVLLFSAINTLFQHDEKLIVVGMYVILFASSVGLLTTAKKADIFAATAAYAAVLVVLVSGNLGSASCEASGQV</sequence>
<dbReference type="EMBL" id="MU006744">
    <property type="protein sequence ID" value="KAF2622485.1"/>
    <property type="molecule type" value="Genomic_DNA"/>
</dbReference>
<organism evidence="1 2">
    <name type="scientific">Macroventuria anomochaeta</name>
    <dbReference type="NCBI Taxonomy" id="301207"/>
    <lineage>
        <taxon>Eukaryota</taxon>
        <taxon>Fungi</taxon>
        <taxon>Dikarya</taxon>
        <taxon>Ascomycota</taxon>
        <taxon>Pezizomycotina</taxon>
        <taxon>Dothideomycetes</taxon>
        <taxon>Pleosporomycetidae</taxon>
        <taxon>Pleosporales</taxon>
        <taxon>Pleosporineae</taxon>
        <taxon>Didymellaceae</taxon>
        <taxon>Macroventuria</taxon>
    </lineage>
</organism>
<name>A0ACB6RKN4_9PLEO</name>
<comment type="caution">
    <text evidence="1">The sequence shown here is derived from an EMBL/GenBank/DDBJ whole genome shotgun (WGS) entry which is preliminary data.</text>
</comment>